<dbReference type="SUPFAM" id="SSF63712">
    <property type="entry name" value="Nicotinic receptor ligand binding domain-like"/>
    <property type="match status" value="1"/>
</dbReference>
<comment type="caution">
    <text evidence="2">The sequence shown here is derived from an EMBL/GenBank/DDBJ whole genome shotgun (WGS) entry which is preliminary data.</text>
</comment>
<dbReference type="OrthoDB" id="6435124at2759"/>
<evidence type="ECO:0000313" key="3">
    <source>
        <dbReference type="Proteomes" id="UP000887116"/>
    </source>
</evidence>
<dbReference type="Proteomes" id="UP000887116">
    <property type="component" value="Unassembled WGS sequence"/>
</dbReference>
<evidence type="ECO:0000256" key="1">
    <source>
        <dbReference type="SAM" id="SignalP"/>
    </source>
</evidence>
<keyword evidence="3" id="KW-1185">Reference proteome</keyword>
<evidence type="ECO:0000313" key="2">
    <source>
        <dbReference type="EMBL" id="GFQ97935.1"/>
    </source>
</evidence>
<accession>A0A8X6J9Q7</accession>
<organism evidence="2 3">
    <name type="scientific">Trichonephila clavata</name>
    <name type="common">Joro spider</name>
    <name type="synonym">Nephila clavata</name>
    <dbReference type="NCBI Taxonomy" id="2740835"/>
    <lineage>
        <taxon>Eukaryota</taxon>
        <taxon>Metazoa</taxon>
        <taxon>Ecdysozoa</taxon>
        <taxon>Arthropoda</taxon>
        <taxon>Chelicerata</taxon>
        <taxon>Arachnida</taxon>
        <taxon>Araneae</taxon>
        <taxon>Araneomorphae</taxon>
        <taxon>Entelegynae</taxon>
        <taxon>Araneoidea</taxon>
        <taxon>Nephilidae</taxon>
        <taxon>Trichonephila</taxon>
    </lineage>
</organism>
<dbReference type="Gene3D" id="2.70.170.10">
    <property type="entry name" value="Neurotransmitter-gated ion-channel ligand-binding domain"/>
    <property type="match status" value="1"/>
</dbReference>
<dbReference type="EMBL" id="BMAO01024811">
    <property type="protein sequence ID" value="GFQ97935.1"/>
    <property type="molecule type" value="Genomic_DNA"/>
</dbReference>
<dbReference type="GO" id="GO:0016020">
    <property type="term" value="C:membrane"/>
    <property type="evidence" value="ECO:0007669"/>
    <property type="project" value="InterPro"/>
</dbReference>
<name>A0A8X6J9Q7_TRICU</name>
<protein>
    <submittedName>
        <fullName evidence="2">Uncharacterized protein</fullName>
    </submittedName>
</protein>
<feature type="signal peptide" evidence="1">
    <location>
        <begin position="1"/>
        <end position="21"/>
    </location>
</feature>
<proteinExistence type="predicted"/>
<feature type="chain" id="PRO_5036456352" evidence="1">
    <location>
        <begin position="22"/>
        <end position="74"/>
    </location>
</feature>
<dbReference type="InterPro" id="IPR036734">
    <property type="entry name" value="Neur_chan_lig-bd_sf"/>
</dbReference>
<sequence>MWQETAVALCILLCGIQRSKSHSMVDALCNDIVPEGYEIYKAPDEDGNPINVFIGFQVLDIGEVDEEKMVIHVH</sequence>
<gene>
    <name evidence="2" type="ORF">TNCT_23561</name>
</gene>
<keyword evidence="1" id="KW-0732">Signal</keyword>
<dbReference type="GO" id="GO:0005230">
    <property type="term" value="F:extracellular ligand-gated monoatomic ion channel activity"/>
    <property type="evidence" value="ECO:0007669"/>
    <property type="project" value="InterPro"/>
</dbReference>
<dbReference type="AlphaFoldDB" id="A0A8X6J9Q7"/>
<reference evidence="2" key="1">
    <citation type="submission" date="2020-07" db="EMBL/GenBank/DDBJ databases">
        <title>Multicomponent nature underlies the extraordinary mechanical properties of spider dragline silk.</title>
        <authorList>
            <person name="Kono N."/>
            <person name="Nakamura H."/>
            <person name="Mori M."/>
            <person name="Yoshida Y."/>
            <person name="Ohtoshi R."/>
            <person name="Malay A.D."/>
            <person name="Moran D.A.P."/>
            <person name="Tomita M."/>
            <person name="Numata K."/>
            <person name="Arakawa K."/>
        </authorList>
    </citation>
    <scope>NUCLEOTIDE SEQUENCE</scope>
</reference>